<evidence type="ECO:0000313" key="1">
    <source>
        <dbReference type="EMBL" id="JAD64491.1"/>
    </source>
</evidence>
<sequence>MPLLFKLTHTTRVLCANLHVKCFTSF</sequence>
<protein>
    <submittedName>
        <fullName evidence="1">Uncharacterized protein</fullName>
    </submittedName>
</protein>
<name>A0A0A9BM96_ARUDO</name>
<reference evidence="1" key="1">
    <citation type="submission" date="2014-09" db="EMBL/GenBank/DDBJ databases">
        <authorList>
            <person name="Magalhaes I.L.F."/>
            <person name="Oliveira U."/>
            <person name="Santos F.R."/>
            <person name="Vidigal T.H.D.A."/>
            <person name="Brescovit A.D."/>
            <person name="Santos A.J."/>
        </authorList>
    </citation>
    <scope>NUCLEOTIDE SEQUENCE</scope>
    <source>
        <tissue evidence="1">Shoot tissue taken approximately 20 cm above the soil surface</tissue>
    </source>
</reference>
<accession>A0A0A9BM96</accession>
<dbReference type="EMBL" id="GBRH01233404">
    <property type="protein sequence ID" value="JAD64491.1"/>
    <property type="molecule type" value="Transcribed_RNA"/>
</dbReference>
<reference evidence="1" key="2">
    <citation type="journal article" date="2015" name="Data Brief">
        <title>Shoot transcriptome of the giant reed, Arundo donax.</title>
        <authorList>
            <person name="Barrero R.A."/>
            <person name="Guerrero F.D."/>
            <person name="Moolhuijzen P."/>
            <person name="Goolsby J.A."/>
            <person name="Tidwell J."/>
            <person name="Bellgard S.E."/>
            <person name="Bellgard M.I."/>
        </authorList>
    </citation>
    <scope>NUCLEOTIDE SEQUENCE</scope>
    <source>
        <tissue evidence="1">Shoot tissue taken approximately 20 cm above the soil surface</tissue>
    </source>
</reference>
<organism evidence="1">
    <name type="scientific">Arundo donax</name>
    <name type="common">Giant reed</name>
    <name type="synonym">Donax arundinaceus</name>
    <dbReference type="NCBI Taxonomy" id="35708"/>
    <lineage>
        <taxon>Eukaryota</taxon>
        <taxon>Viridiplantae</taxon>
        <taxon>Streptophyta</taxon>
        <taxon>Embryophyta</taxon>
        <taxon>Tracheophyta</taxon>
        <taxon>Spermatophyta</taxon>
        <taxon>Magnoliopsida</taxon>
        <taxon>Liliopsida</taxon>
        <taxon>Poales</taxon>
        <taxon>Poaceae</taxon>
        <taxon>PACMAD clade</taxon>
        <taxon>Arundinoideae</taxon>
        <taxon>Arundineae</taxon>
        <taxon>Arundo</taxon>
    </lineage>
</organism>
<proteinExistence type="predicted"/>
<dbReference type="AlphaFoldDB" id="A0A0A9BM96"/>